<accession>A0A4P2TEB0</accession>
<dbReference type="InterPro" id="IPR050326">
    <property type="entry name" value="NAD_dep_DNA_ligaseB"/>
</dbReference>
<reference evidence="6 7" key="1">
    <citation type="submission" date="2018-05" db="EMBL/GenBank/DDBJ databases">
        <title>Whole genome sequencing of Vibrio phage VP-1.</title>
        <authorList>
            <person name="Nandita M."/>
            <person name="Bhat S.G."/>
        </authorList>
    </citation>
    <scope>NUCLEOTIDE SEQUENCE [LARGE SCALE GENOMIC DNA]</scope>
</reference>
<keyword evidence="2 6" id="KW-0436">Ligase</keyword>
<name>A0A4P2TEB0_9CAUD</name>
<dbReference type="GO" id="GO:0006260">
    <property type="term" value="P:DNA replication"/>
    <property type="evidence" value="ECO:0007669"/>
    <property type="project" value="UniProtKB-KW"/>
</dbReference>
<dbReference type="Gene3D" id="3.30.470.30">
    <property type="entry name" value="DNA ligase/mRNA capping enzyme"/>
    <property type="match status" value="1"/>
</dbReference>
<evidence type="ECO:0000256" key="1">
    <source>
        <dbReference type="ARBA" id="ARBA00007572"/>
    </source>
</evidence>
<dbReference type="SUPFAM" id="SSF50249">
    <property type="entry name" value="Nucleic acid-binding proteins"/>
    <property type="match status" value="1"/>
</dbReference>
<dbReference type="Proteomes" id="UP000305753">
    <property type="component" value="Segment"/>
</dbReference>
<evidence type="ECO:0000313" key="7">
    <source>
        <dbReference type="Proteomes" id="UP000305753"/>
    </source>
</evidence>
<dbReference type="Gene3D" id="2.40.50.140">
    <property type="entry name" value="Nucleic acid-binding proteins"/>
    <property type="match status" value="1"/>
</dbReference>
<dbReference type="InterPro" id="IPR012340">
    <property type="entry name" value="NA-bd_OB-fold"/>
</dbReference>
<evidence type="ECO:0000256" key="2">
    <source>
        <dbReference type="ARBA" id="ARBA00022598"/>
    </source>
</evidence>
<proteinExistence type="inferred from homology"/>
<dbReference type="GO" id="GO:0016874">
    <property type="term" value="F:ligase activity"/>
    <property type="evidence" value="ECO:0007669"/>
    <property type="project" value="UniProtKB-KW"/>
</dbReference>
<keyword evidence="3" id="KW-0235">DNA replication</keyword>
<protein>
    <submittedName>
        <fullName evidence="6">DNA ligase</fullName>
    </submittedName>
</protein>
<dbReference type="EMBL" id="MH363700">
    <property type="protein sequence ID" value="AWY10182.1"/>
    <property type="molecule type" value="Genomic_DNA"/>
</dbReference>
<evidence type="ECO:0000313" key="6">
    <source>
        <dbReference type="EMBL" id="AWY10182.1"/>
    </source>
</evidence>
<sequence length="509" mass="57886">MSIDFKNYDPKHEVRAANLIKTLQNTKGTGSAKAKTELLKSVQSDKEFEQFFTTLLTMILDSRIVLNQADVDPSLVRGLALKSIKRMSLFDAFREAIESAQRGDVGAKNLAKLYHAVQPEAQMLFKLFVLREIKAGYGIKSINKIWPDLVYYSPYMRCGSISKKHYEKWDWDLGVFSQLKSDGMFDNLHVTISANEDSKMPSMEFQWVSRQGRELVSQSLANIASQIAAGMTFVHDIDIDWTGHIAQTFHGELLVYTNEGQLMEREAGNGLINQLIEEGKELPEGYVVKYRIWDTLPTEDFFKLEYKVEYRHRWAEVVKVVEAYLENNEPEIQAGAPVLFEQCENRIVHTPEEMFAHFKELLERGEEGSVVKNPKGFFKDGTSNDQLKVKLVMDVELKVVGYNDGDKNGKHADTLGSIQFESEDGLIVSGVAGMTDDFREAVHNNREYYMGKIFTIRCNGVQKNPDEDKPDTLYFPRIVSEPRLDKSVADTYTEILQQQQDVIAAGGKI</sequence>
<keyword evidence="5" id="KW-0234">DNA repair</keyword>
<keyword evidence="4" id="KW-0227">DNA damage</keyword>
<organism evidence="6 7">
    <name type="scientific">Vibrio phage VP-1</name>
    <dbReference type="NCBI Taxonomy" id="2234088"/>
    <lineage>
        <taxon>Viruses</taxon>
        <taxon>Duplodnaviria</taxon>
        <taxon>Heunggongvirae</taxon>
        <taxon>Uroviricota</taxon>
        <taxon>Caudoviricetes</taxon>
        <taxon>Pantevenvirales</taxon>
        <taxon>Ackermannviridae</taxon>
        <taxon>Vapseptimavirus</taxon>
        <taxon>Vapseptimavirus VAP7</taxon>
    </lineage>
</organism>
<evidence type="ECO:0000256" key="4">
    <source>
        <dbReference type="ARBA" id="ARBA00022763"/>
    </source>
</evidence>
<comment type="similarity">
    <text evidence="1">Belongs to the ATP-dependent DNA ligase family.</text>
</comment>
<dbReference type="PANTHER" id="PTHR47810">
    <property type="entry name" value="DNA LIGASE"/>
    <property type="match status" value="1"/>
</dbReference>
<dbReference type="SUPFAM" id="SSF56091">
    <property type="entry name" value="DNA ligase/mRNA capping enzyme, catalytic domain"/>
    <property type="match status" value="1"/>
</dbReference>
<evidence type="ECO:0000256" key="5">
    <source>
        <dbReference type="ARBA" id="ARBA00023204"/>
    </source>
</evidence>
<dbReference type="GO" id="GO:0006281">
    <property type="term" value="P:DNA repair"/>
    <property type="evidence" value="ECO:0007669"/>
    <property type="project" value="UniProtKB-KW"/>
</dbReference>
<dbReference type="PANTHER" id="PTHR47810:SF1">
    <property type="entry name" value="DNA LIGASE B"/>
    <property type="match status" value="1"/>
</dbReference>
<evidence type="ECO:0000256" key="3">
    <source>
        <dbReference type="ARBA" id="ARBA00022705"/>
    </source>
</evidence>